<keyword evidence="6" id="KW-1185">Reference proteome</keyword>
<dbReference type="PANTHER" id="PTHR22602">
    <property type="entry name" value="TRANSFERASE CAF17, MITOCHONDRIAL-RELATED"/>
    <property type="match status" value="1"/>
</dbReference>
<evidence type="ECO:0000313" key="6">
    <source>
        <dbReference type="Proteomes" id="UP000289437"/>
    </source>
</evidence>
<dbReference type="EMBL" id="RDSM01000001">
    <property type="protein sequence ID" value="RXH57502.1"/>
    <property type="molecule type" value="Genomic_DNA"/>
</dbReference>
<dbReference type="AlphaFoldDB" id="A0A4Q0T3K2"/>
<evidence type="ECO:0000256" key="2">
    <source>
        <dbReference type="PIRSR" id="PIRSR006487-1"/>
    </source>
</evidence>
<dbReference type="OrthoDB" id="9796287at2"/>
<dbReference type="SUPFAM" id="SSF103025">
    <property type="entry name" value="Folate-binding domain"/>
    <property type="match status" value="1"/>
</dbReference>
<dbReference type="PANTHER" id="PTHR22602:SF0">
    <property type="entry name" value="TRANSFERASE CAF17, MITOCHONDRIAL-RELATED"/>
    <property type="match status" value="1"/>
</dbReference>
<dbReference type="InterPro" id="IPR017703">
    <property type="entry name" value="YgfZ/GCV_T_CS"/>
</dbReference>
<gene>
    <name evidence="5" type="ORF">GRAN_0812</name>
</gene>
<dbReference type="Pfam" id="PF25455">
    <property type="entry name" value="Beta-barrel_CAF17_C"/>
    <property type="match status" value="1"/>
</dbReference>
<reference evidence="5 6" key="1">
    <citation type="submission" date="2018-11" db="EMBL/GenBank/DDBJ databases">
        <authorList>
            <person name="Mardanov A.V."/>
            <person name="Ravin N.V."/>
            <person name="Dedysh S.N."/>
        </authorList>
    </citation>
    <scope>NUCLEOTIDE SEQUENCE [LARGE SCALE GENOMIC DNA]</scope>
    <source>
        <strain evidence="5 6">AF10</strain>
    </source>
</reference>
<evidence type="ECO:0000256" key="1">
    <source>
        <dbReference type="ARBA" id="ARBA00022946"/>
    </source>
</evidence>
<feature type="domain" description="CAF17 C-terminal" evidence="4">
    <location>
        <begin position="268"/>
        <end position="322"/>
    </location>
</feature>
<dbReference type="GO" id="GO:0016226">
    <property type="term" value="P:iron-sulfur cluster assembly"/>
    <property type="evidence" value="ECO:0007669"/>
    <property type="project" value="TreeGrafter"/>
</dbReference>
<evidence type="ECO:0000313" key="5">
    <source>
        <dbReference type="EMBL" id="RXH57502.1"/>
    </source>
</evidence>
<evidence type="ECO:0000259" key="3">
    <source>
        <dbReference type="Pfam" id="PF01571"/>
    </source>
</evidence>
<dbReference type="Gene3D" id="3.30.1360.120">
    <property type="entry name" value="Probable tRNA modification gtpase trme, domain 1"/>
    <property type="match status" value="1"/>
</dbReference>
<dbReference type="InterPro" id="IPR045179">
    <property type="entry name" value="YgfZ/GcvT"/>
</dbReference>
<evidence type="ECO:0000259" key="4">
    <source>
        <dbReference type="Pfam" id="PF25455"/>
    </source>
</evidence>
<sequence length="340" mass="36100">MTASAQIEDVAGLRAGESAVQLQWLLETVGVSELDGLGWIRATGEDRTRWLNGMVTNSIQELKPGEGNYSFALNAQGRIQGDLWAFVDADSIWMETAKDRVAAMMELFDRYIIMDDVELVDVSVKRVGLGVVGPLGGELLAKVGIAAGKPARRASVDWDGASVEVISFEAGRFEVWTDEATAERLREGLIAEAAGLGGGAVGAEAVDWLRILDGTPAYGVDIRDKELPQETGQTRALHFAKGCYLGQEIVERIRSRGNVHRGFGAFVLTGDVPAVGAVLEADGKAVGELTSVAAIPLAGATVQLGLGYVRREAVERGAEISYSKDSVSGKAVPVAVPYRG</sequence>
<dbReference type="NCBIfam" id="TIGR03317">
    <property type="entry name" value="ygfZ_signature"/>
    <property type="match status" value="1"/>
</dbReference>
<feature type="binding site" evidence="2">
    <location>
        <position position="174"/>
    </location>
    <ligand>
        <name>substrate</name>
    </ligand>
</feature>
<dbReference type="Pfam" id="PF01571">
    <property type="entry name" value="GCV_T"/>
    <property type="match status" value="1"/>
</dbReference>
<dbReference type="InterPro" id="IPR057460">
    <property type="entry name" value="CAF17_C"/>
</dbReference>
<dbReference type="PIRSF" id="PIRSF006487">
    <property type="entry name" value="GcvT"/>
    <property type="match status" value="1"/>
</dbReference>
<organism evidence="5 6">
    <name type="scientific">Granulicella sibirica</name>
    <dbReference type="NCBI Taxonomy" id="2479048"/>
    <lineage>
        <taxon>Bacteria</taxon>
        <taxon>Pseudomonadati</taxon>
        <taxon>Acidobacteriota</taxon>
        <taxon>Terriglobia</taxon>
        <taxon>Terriglobales</taxon>
        <taxon>Acidobacteriaceae</taxon>
        <taxon>Granulicella</taxon>
    </lineage>
</organism>
<keyword evidence="1" id="KW-0809">Transit peptide</keyword>
<comment type="caution">
    <text evidence="5">The sequence shown here is derived from an EMBL/GenBank/DDBJ whole genome shotgun (WGS) entry which is preliminary data.</text>
</comment>
<feature type="domain" description="GCVT N-terminal" evidence="3">
    <location>
        <begin position="25"/>
        <end position="241"/>
    </location>
</feature>
<name>A0A4Q0T3K2_9BACT</name>
<dbReference type="InterPro" id="IPR027266">
    <property type="entry name" value="TrmE/GcvT-like"/>
</dbReference>
<accession>A0A4Q0T3K2</accession>
<protein>
    <submittedName>
        <fullName evidence="5">Folate-dependent protein for Fe/S cluster synthesis/repair in oxidative stress</fullName>
    </submittedName>
</protein>
<dbReference type="RefSeq" id="WP_128911664.1">
    <property type="nucleotide sequence ID" value="NZ_RDSM01000001.1"/>
</dbReference>
<proteinExistence type="predicted"/>
<dbReference type="InterPro" id="IPR006222">
    <property type="entry name" value="GCVT_N"/>
</dbReference>
<reference evidence="6" key="2">
    <citation type="submission" date="2019-02" db="EMBL/GenBank/DDBJ databases">
        <title>Granulicella sibirica sp. nov., a psychrotolerant acidobacterium isolated from an organic soil layer in forested tundra, West Siberia.</title>
        <authorList>
            <person name="Oshkin I.Y."/>
            <person name="Kulichevskaya I.S."/>
            <person name="Rijpstra W.I.C."/>
            <person name="Sinninghe Damste J.S."/>
            <person name="Rakitin A.L."/>
            <person name="Ravin N.V."/>
            <person name="Dedysh S.N."/>
        </authorList>
    </citation>
    <scope>NUCLEOTIDE SEQUENCE [LARGE SCALE GENOMIC DNA]</scope>
    <source>
        <strain evidence="6">AF10</strain>
    </source>
</reference>
<dbReference type="Proteomes" id="UP000289437">
    <property type="component" value="Unassembled WGS sequence"/>
</dbReference>